<dbReference type="EMBL" id="CP085144">
    <property type="protein sequence ID" value="UOA13785.1"/>
    <property type="molecule type" value="Genomic_DNA"/>
</dbReference>
<dbReference type="RefSeq" id="WP_243262278.1">
    <property type="nucleotide sequence ID" value="NZ_CP085144.1"/>
</dbReference>
<feature type="region of interest" description="Disordered" evidence="1">
    <location>
        <begin position="1"/>
        <end position="76"/>
    </location>
</feature>
<gene>
    <name evidence="2" type="ORF">DSM109990_00578</name>
</gene>
<organism evidence="2 3">
    <name type="scientific">Sulfitobacter dubius</name>
    <dbReference type="NCBI Taxonomy" id="218673"/>
    <lineage>
        <taxon>Bacteria</taxon>
        <taxon>Pseudomonadati</taxon>
        <taxon>Pseudomonadota</taxon>
        <taxon>Alphaproteobacteria</taxon>
        <taxon>Rhodobacterales</taxon>
        <taxon>Roseobacteraceae</taxon>
        <taxon>Sulfitobacter</taxon>
    </lineage>
</organism>
<evidence type="ECO:0000256" key="1">
    <source>
        <dbReference type="SAM" id="MobiDB-lite"/>
    </source>
</evidence>
<keyword evidence="3" id="KW-1185">Reference proteome</keyword>
<evidence type="ECO:0000313" key="2">
    <source>
        <dbReference type="EMBL" id="UOA13785.1"/>
    </source>
</evidence>
<feature type="compositionally biased region" description="Polar residues" evidence="1">
    <location>
        <begin position="1"/>
        <end position="10"/>
    </location>
</feature>
<reference evidence="3" key="1">
    <citation type="journal article" date="2022" name="Microorganisms">
        <title>Beyond the ABCs#Discovery of Three New Plasmid Types in Rhodobacterales (RepQ, RepY, RepW).</title>
        <authorList>
            <person name="Freese H.M."/>
            <person name="Ringel V."/>
            <person name="Overmann J."/>
            <person name="Petersen J."/>
        </authorList>
    </citation>
    <scope>NUCLEOTIDE SEQUENCE [LARGE SCALE GENOMIC DNA]</scope>
    <source>
        <strain evidence="3">DSM 109990</strain>
    </source>
</reference>
<name>A0ABY3ZI16_9RHOB</name>
<evidence type="ECO:0000313" key="3">
    <source>
        <dbReference type="Proteomes" id="UP000831019"/>
    </source>
</evidence>
<feature type="compositionally biased region" description="Polar residues" evidence="1">
    <location>
        <begin position="58"/>
        <end position="68"/>
    </location>
</feature>
<proteinExistence type="predicted"/>
<dbReference type="Proteomes" id="UP000831019">
    <property type="component" value="Chromosome"/>
</dbReference>
<sequence>MKNSQRCASETSDEVQKPYKPPTETDLVEIRSLYAQADAMAEAAEESPQCCGEGETPHSASPPMSSQQGDERGDTD</sequence>
<protein>
    <submittedName>
        <fullName evidence="2">Uncharacterized protein</fullName>
    </submittedName>
</protein>
<accession>A0ABY3ZI16</accession>